<organism evidence="2">
    <name type="scientific">Alkalihalophilus sp. As8PL</name>
    <dbReference type="NCBI Taxonomy" id="3237103"/>
    <lineage>
        <taxon>Bacteria</taxon>
        <taxon>Bacillati</taxon>
        <taxon>Bacillota</taxon>
        <taxon>Bacilli</taxon>
        <taxon>Bacillales</taxon>
        <taxon>Bacillaceae</taxon>
        <taxon>Alkalihalophilus</taxon>
    </lineage>
</organism>
<feature type="domain" description="Aminoglycoside phosphotransferase" evidence="1">
    <location>
        <begin position="36"/>
        <end position="264"/>
    </location>
</feature>
<sequence>MEQTKTVRPGEELNTKSLLSYLNEQMEDLPDEELVVRQFQAGHSNLTYLLKIGNWEAVLRRPPLGPVAARAHDMARESTVMATLAPHLSIIPQPLHFCSDQGIIGAPFFLMERKKGIVLDTEFPEDLEATPQLARTISEQMVNRLVDLHAINYEKTKLVELTKPEGFLERQVHGWIKRYHQAKTHDHKGLEDLTTFLSDRIPTSQDATVIHYDYKLNNAMFSEDGQEMVGLFDWEMTTVGDPLCDVGVALSYWIEPNDPTLLKRGFGKPPVTVQEGFFSRRDWVELYAKKSGRHVDHIEYYLTFAYFKLAVIAQQIYFRYHKGQTNDTRFAQFDQTVAALIHHGRETATTELT</sequence>
<dbReference type="RefSeq" id="WP_368504817.1">
    <property type="nucleotide sequence ID" value="NZ_CP162551.1"/>
</dbReference>
<dbReference type="Gene3D" id="3.30.200.20">
    <property type="entry name" value="Phosphorylase Kinase, domain 1"/>
    <property type="match status" value="1"/>
</dbReference>
<name>A0AB39BUN3_9BACI</name>
<gene>
    <name evidence="2" type="ORF">AB3N04_03945</name>
</gene>
<dbReference type="AlphaFoldDB" id="A0AB39BUN3"/>
<reference evidence="2" key="1">
    <citation type="submission" date="2024-07" db="EMBL/GenBank/DDBJ databases">
        <title>Identification and characteristics of an arsenic-resistant bacterial isolate, which belongs to a novel species.</title>
        <authorList>
            <person name="Juszczyk A."/>
            <person name="Kowalczyk A."/>
            <person name="Was K."/>
            <person name="Kosowicz W."/>
            <person name="Budzyn A."/>
            <person name="Latowski D."/>
        </authorList>
    </citation>
    <scope>NUCLEOTIDE SEQUENCE</scope>
    <source>
        <strain evidence="2">As8PL</strain>
    </source>
</reference>
<dbReference type="InterPro" id="IPR011009">
    <property type="entry name" value="Kinase-like_dom_sf"/>
</dbReference>
<dbReference type="InterPro" id="IPR041726">
    <property type="entry name" value="ACAD10_11_N"/>
</dbReference>
<dbReference type="SUPFAM" id="SSF56112">
    <property type="entry name" value="Protein kinase-like (PK-like)"/>
    <property type="match status" value="1"/>
</dbReference>
<dbReference type="Pfam" id="PF01636">
    <property type="entry name" value="APH"/>
    <property type="match status" value="1"/>
</dbReference>
<dbReference type="Gene3D" id="3.90.1200.10">
    <property type="match status" value="1"/>
</dbReference>
<protein>
    <submittedName>
        <fullName evidence="2">Phosphotransferase family protein</fullName>
    </submittedName>
</protein>
<accession>A0AB39BUN3</accession>
<dbReference type="InterPro" id="IPR052898">
    <property type="entry name" value="ACAD10-like"/>
</dbReference>
<proteinExistence type="predicted"/>
<dbReference type="PANTHER" id="PTHR47829">
    <property type="entry name" value="HYDROLASE, PUTATIVE (AFU_ORTHOLOGUE AFUA_1G12880)-RELATED"/>
    <property type="match status" value="1"/>
</dbReference>
<dbReference type="PANTHER" id="PTHR47829:SF1">
    <property type="entry name" value="HAD FAMILY PHOSPHATASE"/>
    <property type="match status" value="1"/>
</dbReference>
<evidence type="ECO:0000259" key="1">
    <source>
        <dbReference type="Pfam" id="PF01636"/>
    </source>
</evidence>
<dbReference type="CDD" id="cd05154">
    <property type="entry name" value="ACAD10_11_N-like"/>
    <property type="match status" value="1"/>
</dbReference>
<evidence type="ECO:0000313" key="2">
    <source>
        <dbReference type="EMBL" id="XDI37474.1"/>
    </source>
</evidence>
<dbReference type="InterPro" id="IPR002575">
    <property type="entry name" value="Aminoglycoside_PTrfase"/>
</dbReference>
<dbReference type="EMBL" id="CP162551">
    <property type="protein sequence ID" value="XDI37474.1"/>
    <property type="molecule type" value="Genomic_DNA"/>
</dbReference>